<organism evidence="4 5">
    <name type="scientific">Duganella phyllosphaerae</name>
    <dbReference type="NCBI Taxonomy" id="762836"/>
    <lineage>
        <taxon>Bacteria</taxon>
        <taxon>Pseudomonadati</taxon>
        <taxon>Pseudomonadota</taxon>
        <taxon>Betaproteobacteria</taxon>
        <taxon>Burkholderiales</taxon>
        <taxon>Oxalobacteraceae</taxon>
        <taxon>Telluria group</taxon>
        <taxon>Duganella</taxon>
    </lineage>
</organism>
<keyword evidence="5" id="KW-1185">Reference proteome</keyword>
<dbReference type="EMBL" id="LROM01000031">
    <property type="protein sequence ID" value="OFA08875.1"/>
    <property type="molecule type" value="Genomic_DNA"/>
</dbReference>
<proteinExistence type="predicted"/>
<dbReference type="Pfam" id="PF00535">
    <property type="entry name" value="Glycos_transf_2"/>
    <property type="match status" value="1"/>
</dbReference>
<name>A0A1E7X6Y9_9BURK</name>
<dbReference type="PATRIC" id="fig|762836.4.peg.453"/>
<evidence type="ECO:0000313" key="5">
    <source>
        <dbReference type="Proteomes" id="UP000175989"/>
    </source>
</evidence>
<dbReference type="Gene3D" id="3.90.550.10">
    <property type="entry name" value="Spore Coat Polysaccharide Biosynthesis Protein SpsA, Chain A"/>
    <property type="match status" value="1"/>
</dbReference>
<evidence type="ECO:0000259" key="2">
    <source>
        <dbReference type="Pfam" id="PF00535"/>
    </source>
</evidence>
<dbReference type="PANTHER" id="PTHR43685:SF3">
    <property type="entry name" value="SLR2126 PROTEIN"/>
    <property type="match status" value="1"/>
</dbReference>
<evidence type="ECO:0000313" key="4">
    <source>
        <dbReference type="EMBL" id="OFA08875.1"/>
    </source>
</evidence>
<dbReference type="Proteomes" id="UP000175989">
    <property type="component" value="Unassembled WGS sequence"/>
</dbReference>
<gene>
    <name evidence="4" type="primary">kfoC</name>
    <name evidence="4" type="ORF">DUPY_04270</name>
</gene>
<dbReference type="InterPro" id="IPR050834">
    <property type="entry name" value="Glycosyltransf_2"/>
</dbReference>
<feature type="domain" description="Glycosyltransferase 2-like" evidence="2">
    <location>
        <begin position="8"/>
        <end position="113"/>
    </location>
</feature>
<evidence type="ECO:0000256" key="1">
    <source>
        <dbReference type="ARBA" id="ARBA00022679"/>
    </source>
</evidence>
<protein>
    <submittedName>
        <fullName evidence="4">Chondroitin synthase</fullName>
    </submittedName>
</protein>
<accession>A0A1E7X6Y9</accession>
<reference evidence="5" key="1">
    <citation type="journal article" date="2016" name="Front. Microbiol.">
        <title>Molecular Keys to the Janthinobacterium and Duganella spp. Interaction with the Plant Pathogen Fusarium graminearum.</title>
        <authorList>
            <person name="Haack F.S."/>
            <person name="Poehlein A."/>
            <person name="Kroger C."/>
            <person name="Voigt C.A."/>
            <person name="Piepenbring M."/>
            <person name="Bode H.B."/>
            <person name="Daniel R."/>
            <person name="Schafer W."/>
            <person name="Streit W.R."/>
        </authorList>
    </citation>
    <scope>NUCLEOTIDE SEQUENCE [LARGE SCALE GENOMIC DNA]</scope>
    <source>
        <strain evidence="5">T54</strain>
    </source>
</reference>
<dbReference type="PANTHER" id="PTHR43685">
    <property type="entry name" value="GLYCOSYLTRANSFERASE"/>
    <property type="match status" value="1"/>
</dbReference>
<dbReference type="CDD" id="cd06420">
    <property type="entry name" value="GT2_Chondriotin_Pol_N"/>
    <property type="match status" value="1"/>
</dbReference>
<evidence type="ECO:0000259" key="3">
    <source>
        <dbReference type="Pfam" id="PF02709"/>
    </source>
</evidence>
<dbReference type="GO" id="GO:0016740">
    <property type="term" value="F:transferase activity"/>
    <property type="evidence" value="ECO:0007669"/>
    <property type="project" value="UniProtKB-KW"/>
</dbReference>
<dbReference type="AlphaFoldDB" id="A0A1E7X6Y9"/>
<comment type="caution">
    <text evidence="4">The sequence shown here is derived from an EMBL/GenBank/DDBJ whole genome shotgun (WGS) entry which is preliminary data.</text>
</comment>
<dbReference type="SUPFAM" id="SSF53448">
    <property type="entry name" value="Nucleotide-diphospho-sugar transferases"/>
    <property type="match status" value="1"/>
</dbReference>
<dbReference type="RefSeq" id="WP_070246050.1">
    <property type="nucleotide sequence ID" value="NZ_LROM01000031.1"/>
</dbReference>
<dbReference type="Pfam" id="PF02709">
    <property type="entry name" value="Glyco_transf_7C"/>
    <property type="match status" value="1"/>
</dbReference>
<dbReference type="InterPro" id="IPR029044">
    <property type="entry name" value="Nucleotide-diphossugar_trans"/>
</dbReference>
<dbReference type="InterPro" id="IPR001173">
    <property type="entry name" value="Glyco_trans_2-like"/>
</dbReference>
<dbReference type="InterPro" id="IPR027791">
    <property type="entry name" value="Galactosyl_T_C"/>
</dbReference>
<sequence>MQQTINISVVIATYNRPDALRAVIEAFFLQDEKNFELIVADDGSTDNTRACVAELQARSPVPLRHIWQEDLGFRLARVRNLGIAAATGDYLIFLDGDCIPQSSFISQHRHLAEPGCMVTGSRILLSEALTAQVLSGAIHPLQLSPWGQLKLRLNGGLNKLLQLWWHFPDVKRTSDRFTWRRIKGCNMAAWRSDIERINGFDESFTGWGHEDADIVLRLFNAGILRKDGAFATEVLHLWHREAVRDQASSNKARVEARMHDKTVRATVGLAP</sequence>
<feature type="domain" description="Galactosyltransferase C-terminal" evidence="3">
    <location>
        <begin position="176"/>
        <end position="223"/>
    </location>
</feature>
<dbReference type="OrthoDB" id="9801954at2"/>
<keyword evidence="1" id="KW-0808">Transferase</keyword>